<dbReference type="GO" id="GO:0003908">
    <property type="term" value="F:methylated-DNA-[protein]-cysteine S-methyltransferase activity"/>
    <property type="evidence" value="ECO:0007669"/>
    <property type="project" value="UniProtKB-EC"/>
</dbReference>
<dbReference type="Proteomes" id="UP000317977">
    <property type="component" value="Unassembled WGS sequence"/>
</dbReference>
<dbReference type="RefSeq" id="WP_146533361.1">
    <property type="nucleotide sequence ID" value="NZ_SJPX01000002.1"/>
</dbReference>
<keyword evidence="4 10" id="KW-0489">Methyltransferase</keyword>
<dbReference type="InterPro" id="IPR036388">
    <property type="entry name" value="WH-like_DNA-bd_sf"/>
</dbReference>
<comment type="catalytic activity">
    <reaction evidence="1">
        <text>a 4-O-methyl-thymidine in DNA + L-cysteinyl-[protein] = a thymidine in DNA + S-methyl-L-cysteinyl-[protein]</text>
        <dbReference type="Rhea" id="RHEA:53428"/>
        <dbReference type="Rhea" id="RHEA-COMP:10131"/>
        <dbReference type="Rhea" id="RHEA-COMP:10132"/>
        <dbReference type="Rhea" id="RHEA-COMP:13555"/>
        <dbReference type="Rhea" id="RHEA-COMP:13556"/>
        <dbReference type="ChEBI" id="CHEBI:29950"/>
        <dbReference type="ChEBI" id="CHEBI:82612"/>
        <dbReference type="ChEBI" id="CHEBI:137386"/>
        <dbReference type="ChEBI" id="CHEBI:137387"/>
        <dbReference type="EC" id="2.1.1.63"/>
    </reaction>
</comment>
<dbReference type="Pfam" id="PF01035">
    <property type="entry name" value="DNA_binding_1"/>
    <property type="match status" value="1"/>
</dbReference>
<keyword evidence="6" id="KW-0227">DNA damage</keyword>
<comment type="similarity">
    <text evidence="2">Belongs to the MGMT family.</text>
</comment>
<dbReference type="AlphaFoldDB" id="A0A5C6F4X2"/>
<comment type="caution">
    <text evidence="10">The sequence shown here is derived from an EMBL/GenBank/DDBJ whole genome shotgun (WGS) entry which is preliminary data.</text>
</comment>
<evidence type="ECO:0000256" key="5">
    <source>
        <dbReference type="ARBA" id="ARBA00022679"/>
    </source>
</evidence>
<feature type="domain" description="Methylated-DNA-[protein]-cysteine S-methyltransferase DNA binding" evidence="9">
    <location>
        <begin position="76"/>
        <end position="157"/>
    </location>
</feature>
<evidence type="ECO:0000256" key="2">
    <source>
        <dbReference type="ARBA" id="ARBA00008711"/>
    </source>
</evidence>
<comment type="catalytic activity">
    <reaction evidence="8">
        <text>a 6-O-methyl-2'-deoxyguanosine in DNA + L-cysteinyl-[protein] = S-methyl-L-cysteinyl-[protein] + a 2'-deoxyguanosine in DNA</text>
        <dbReference type="Rhea" id="RHEA:24000"/>
        <dbReference type="Rhea" id="RHEA-COMP:10131"/>
        <dbReference type="Rhea" id="RHEA-COMP:10132"/>
        <dbReference type="Rhea" id="RHEA-COMP:11367"/>
        <dbReference type="Rhea" id="RHEA-COMP:11368"/>
        <dbReference type="ChEBI" id="CHEBI:29950"/>
        <dbReference type="ChEBI" id="CHEBI:82612"/>
        <dbReference type="ChEBI" id="CHEBI:85445"/>
        <dbReference type="ChEBI" id="CHEBI:85448"/>
        <dbReference type="EC" id="2.1.1.63"/>
    </reaction>
</comment>
<dbReference type="Gene3D" id="1.10.10.10">
    <property type="entry name" value="Winged helix-like DNA-binding domain superfamily/Winged helix DNA-binding domain"/>
    <property type="match status" value="1"/>
</dbReference>
<keyword evidence="7" id="KW-0234">DNA repair</keyword>
<dbReference type="FunFam" id="1.10.10.10:FF:000214">
    <property type="entry name" value="Methylated-DNA--protein-cysteine methyltransferase"/>
    <property type="match status" value="1"/>
</dbReference>
<organism evidence="10 11">
    <name type="scientific">Rubripirellula reticaptiva</name>
    <dbReference type="NCBI Taxonomy" id="2528013"/>
    <lineage>
        <taxon>Bacteria</taxon>
        <taxon>Pseudomonadati</taxon>
        <taxon>Planctomycetota</taxon>
        <taxon>Planctomycetia</taxon>
        <taxon>Pirellulales</taxon>
        <taxon>Pirellulaceae</taxon>
        <taxon>Rubripirellula</taxon>
    </lineage>
</organism>
<evidence type="ECO:0000256" key="4">
    <source>
        <dbReference type="ARBA" id="ARBA00022603"/>
    </source>
</evidence>
<evidence type="ECO:0000256" key="1">
    <source>
        <dbReference type="ARBA" id="ARBA00001286"/>
    </source>
</evidence>
<dbReference type="EMBL" id="SJPX01000002">
    <property type="protein sequence ID" value="TWU55106.1"/>
    <property type="molecule type" value="Genomic_DNA"/>
</dbReference>
<dbReference type="CDD" id="cd06445">
    <property type="entry name" value="ATase"/>
    <property type="match status" value="1"/>
</dbReference>
<evidence type="ECO:0000256" key="8">
    <source>
        <dbReference type="ARBA" id="ARBA00049348"/>
    </source>
</evidence>
<proteinExistence type="inferred from homology"/>
<reference evidence="10 11" key="1">
    <citation type="submission" date="2019-02" db="EMBL/GenBank/DDBJ databases">
        <title>Deep-cultivation of Planctomycetes and their phenomic and genomic characterization uncovers novel biology.</title>
        <authorList>
            <person name="Wiegand S."/>
            <person name="Jogler M."/>
            <person name="Boedeker C."/>
            <person name="Pinto D."/>
            <person name="Vollmers J."/>
            <person name="Rivas-Marin E."/>
            <person name="Kohn T."/>
            <person name="Peeters S.H."/>
            <person name="Heuer A."/>
            <person name="Rast P."/>
            <person name="Oberbeckmann S."/>
            <person name="Bunk B."/>
            <person name="Jeske O."/>
            <person name="Meyerdierks A."/>
            <person name="Storesund J.E."/>
            <person name="Kallscheuer N."/>
            <person name="Luecker S."/>
            <person name="Lage O.M."/>
            <person name="Pohl T."/>
            <person name="Merkel B.J."/>
            <person name="Hornburger P."/>
            <person name="Mueller R.-W."/>
            <person name="Bruemmer F."/>
            <person name="Labrenz M."/>
            <person name="Spormann A.M."/>
            <person name="Op Den Camp H."/>
            <person name="Overmann J."/>
            <person name="Amann R."/>
            <person name="Jetten M.S.M."/>
            <person name="Mascher T."/>
            <person name="Medema M.H."/>
            <person name="Devos D.P."/>
            <person name="Kaster A.-K."/>
            <person name="Ovreas L."/>
            <person name="Rohde M."/>
            <person name="Galperin M.Y."/>
            <person name="Jogler C."/>
        </authorList>
    </citation>
    <scope>NUCLEOTIDE SEQUENCE [LARGE SCALE GENOMIC DNA]</scope>
    <source>
        <strain evidence="10 11">Poly59</strain>
    </source>
</reference>
<evidence type="ECO:0000256" key="6">
    <source>
        <dbReference type="ARBA" id="ARBA00022763"/>
    </source>
</evidence>
<dbReference type="InterPro" id="IPR001497">
    <property type="entry name" value="MethylDNA_cys_MeTrfase_AS"/>
</dbReference>
<evidence type="ECO:0000313" key="10">
    <source>
        <dbReference type="EMBL" id="TWU55106.1"/>
    </source>
</evidence>
<dbReference type="GO" id="GO:0032259">
    <property type="term" value="P:methylation"/>
    <property type="evidence" value="ECO:0007669"/>
    <property type="project" value="UniProtKB-KW"/>
</dbReference>
<dbReference type="NCBIfam" id="TIGR00589">
    <property type="entry name" value="ogt"/>
    <property type="match status" value="1"/>
</dbReference>
<evidence type="ECO:0000313" key="11">
    <source>
        <dbReference type="Proteomes" id="UP000317977"/>
    </source>
</evidence>
<gene>
    <name evidence="10" type="primary">ogt</name>
    <name evidence="10" type="ORF">Poly59_14020</name>
</gene>
<evidence type="ECO:0000259" key="9">
    <source>
        <dbReference type="Pfam" id="PF01035"/>
    </source>
</evidence>
<dbReference type="InterPro" id="IPR014048">
    <property type="entry name" value="MethylDNA_cys_MeTrfase_DNA-bd"/>
</dbReference>
<dbReference type="InterPro" id="IPR036217">
    <property type="entry name" value="MethylDNA_cys_MeTrfase_DNAb"/>
</dbReference>
<dbReference type="PROSITE" id="PS00374">
    <property type="entry name" value="MGMT"/>
    <property type="match status" value="1"/>
</dbReference>
<name>A0A5C6F4X2_9BACT</name>
<dbReference type="PANTHER" id="PTHR10815:SF5">
    <property type="entry name" value="METHYLATED-DNA--PROTEIN-CYSTEINE METHYLTRANSFERASE"/>
    <property type="match status" value="1"/>
</dbReference>
<accession>A0A5C6F4X2</accession>
<keyword evidence="11" id="KW-1185">Reference proteome</keyword>
<dbReference type="PANTHER" id="PTHR10815">
    <property type="entry name" value="METHYLATED-DNA--PROTEIN-CYSTEINE METHYLTRANSFERASE"/>
    <property type="match status" value="1"/>
</dbReference>
<sequence>MTTIGISEHATPLGTMWATWTVGGLYRLDWNQPDDVAGEATVTTDTTDFDKQLSAYFREGTEPLEGIKLDTAGWTDFTQRVYENCRKIPAGETVTYRELAAMAGNQKASRAVGAAMAKNRTLLVIPCHRVIAADGSLRGFSAAGGLVTKQRLLELEQPNGLFA</sequence>
<dbReference type="EC" id="2.1.1.63" evidence="3"/>
<protein>
    <recommendedName>
        <fullName evidence="3">methylated-DNA--[protein]-cysteine S-methyltransferase</fullName>
        <ecNumber evidence="3">2.1.1.63</ecNumber>
    </recommendedName>
</protein>
<dbReference type="OrthoDB" id="9783680at2"/>
<dbReference type="GO" id="GO:0006281">
    <property type="term" value="P:DNA repair"/>
    <property type="evidence" value="ECO:0007669"/>
    <property type="project" value="UniProtKB-KW"/>
</dbReference>
<evidence type="ECO:0000256" key="7">
    <source>
        <dbReference type="ARBA" id="ARBA00023204"/>
    </source>
</evidence>
<dbReference type="SUPFAM" id="SSF46767">
    <property type="entry name" value="Methylated DNA-protein cysteine methyltransferase, C-terminal domain"/>
    <property type="match status" value="1"/>
</dbReference>
<evidence type="ECO:0000256" key="3">
    <source>
        <dbReference type="ARBA" id="ARBA00011918"/>
    </source>
</evidence>
<keyword evidence="5 10" id="KW-0808">Transferase</keyword>